<sequence>MLASLLAIPVRSWLGLDRGTTNRDYLVGLLDSGTLDQTARTVVPDARAQAIAAQCLKGQAAAYLASGNPYLLQEANRDTPTILALRFMSACGLVS</sequence>
<reference evidence="1" key="1">
    <citation type="submission" date="2015-10" db="EMBL/GenBank/DDBJ databases">
        <authorList>
            <person name="Gilbert D.G."/>
        </authorList>
    </citation>
    <scope>NUCLEOTIDE SEQUENCE</scope>
    <source>
        <strain evidence="1">Phyl III-seqv23</strain>
    </source>
</reference>
<gene>
    <name evidence="1" type="ORF">PSS4_v1_1560071</name>
</gene>
<proteinExistence type="predicted"/>
<protein>
    <submittedName>
        <fullName evidence="1">Uncharacterized protein</fullName>
    </submittedName>
</protein>
<dbReference type="AlphaFoldDB" id="A0A0S4UEI3"/>
<accession>A0A0S4UEI3</accession>
<name>A0A0S4UEI3_RALSL</name>
<dbReference type="EMBL" id="LN899821">
    <property type="protein sequence ID" value="CUV20550.1"/>
    <property type="molecule type" value="Genomic_DNA"/>
</dbReference>
<organism evidence="1">
    <name type="scientific">Ralstonia solanacearum</name>
    <name type="common">Pseudomonas solanacearum</name>
    <dbReference type="NCBI Taxonomy" id="305"/>
    <lineage>
        <taxon>Bacteria</taxon>
        <taxon>Pseudomonadati</taxon>
        <taxon>Pseudomonadota</taxon>
        <taxon>Betaproteobacteria</taxon>
        <taxon>Burkholderiales</taxon>
        <taxon>Burkholderiaceae</taxon>
        <taxon>Ralstonia</taxon>
        <taxon>Ralstonia solanacearum species complex</taxon>
    </lineage>
</organism>
<evidence type="ECO:0000313" key="1">
    <source>
        <dbReference type="EMBL" id="CUV20550.1"/>
    </source>
</evidence>